<keyword evidence="11" id="KW-0675">Receptor</keyword>
<dbReference type="GO" id="GO:0006954">
    <property type="term" value="P:inflammatory response"/>
    <property type="evidence" value="ECO:0007669"/>
    <property type="project" value="TreeGrafter"/>
</dbReference>
<reference evidence="11" key="1">
    <citation type="submission" date="2014-09" db="EMBL/GenBank/DDBJ databases">
        <title>Molecular characterization and expression of TNF receptors 1 and 2 of the tilapia (Oreochromis niloticus) in response to LPS, poly I:C and Streptococcus agalactiae stimulus.</title>
        <authorList>
            <person name="Ge Y.-Y."/>
            <person name="Wang J.-Y."/>
            <person name="Yi L.-Y."/>
            <person name="Zhan X.-L."/>
            <person name="Duan Z.-G."/>
            <person name="Wu J.-Y."/>
            <person name="Li W.-S."/>
        </authorList>
    </citation>
    <scope>NUCLEOTIDE SEQUENCE</scope>
</reference>
<keyword evidence="7" id="KW-0812">Transmembrane</keyword>
<dbReference type="SUPFAM" id="SSF57586">
    <property type="entry name" value="TNF receptor-like"/>
    <property type="match status" value="3"/>
</dbReference>
<dbReference type="SUPFAM" id="SSF47986">
    <property type="entry name" value="DEATH domain"/>
    <property type="match status" value="2"/>
</dbReference>
<comment type="caution">
    <text evidence="6">Lacks conserved residue(s) required for the propagation of feature annotation.</text>
</comment>
<feature type="domain" description="Death" evidence="9">
    <location>
        <begin position="374"/>
        <end position="440"/>
    </location>
</feature>
<feature type="chain" id="PRO_5002115826" evidence="8">
    <location>
        <begin position="32"/>
        <end position="443"/>
    </location>
</feature>
<feature type="disulfide bond" evidence="6">
    <location>
        <begin position="143"/>
        <end position="156"/>
    </location>
</feature>
<dbReference type="Gene3D" id="2.10.50.10">
    <property type="entry name" value="Tumor Necrosis Factor Receptor, subunit A, domain 2"/>
    <property type="match status" value="3"/>
</dbReference>
<evidence type="ECO:0000256" key="8">
    <source>
        <dbReference type="SAM" id="SignalP"/>
    </source>
</evidence>
<organism evidence="11">
    <name type="scientific">Oreochromis niloticus</name>
    <name type="common">Nile tilapia</name>
    <name type="synonym">Tilapia nilotica</name>
    <dbReference type="NCBI Taxonomy" id="8128"/>
    <lineage>
        <taxon>Eukaryota</taxon>
        <taxon>Metazoa</taxon>
        <taxon>Chordata</taxon>
        <taxon>Craniata</taxon>
        <taxon>Vertebrata</taxon>
        <taxon>Euteleostomi</taxon>
        <taxon>Actinopterygii</taxon>
        <taxon>Neopterygii</taxon>
        <taxon>Teleostei</taxon>
        <taxon>Neoteleostei</taxon>
        <taxon>Acanthomorphata</taxon>
        <taxon>Ovalentaria</taxon>
        <taxon>Cichlomorphae</taxon>
        <taxon>Cichliformes</taxon>
        <taxon>Cichlidae</taxon>
        <taxon>African cichlids</taxon>
        <taxon>Pseudocrenilabrinae</taxon>
        <taxon>Oreochromini</taxon>
        <taxon>Oreochromis</taxon>
    </lineage>
</organism>
<dbReference type="InterPro" id="IPR011029">
    <property type="entry name" value="DEATH-like_dom_sf"/>
</dbReference>
<dbReference type="InterPro" id="IPR001368">
    <property type="entry name" value="TNFR/NGFR_Cys_rich_reg"/>
</dbReference>
<feature type="repeat" description="TNFR-Cys" evidence="6">
    <location>
        <begin position="80"/>
        <end position="122"/>
    </location>
</feature>
<evidence type="ECO:0000259" key="9">
    <source>
        <dbReference type="PROSITE" id="PS50017"/>
    </source>
</evidence>
<dbReference type="InterPro" id="IPR052493">
    <property type="entry name" value="TNFRSF1A"/>
</dbReference>
<keyword evidence="5" id="KW-0325">Glycoprotein</keyword>
<dbReference type="RefSeq" id="NP_001298260.1">
    <property type="nucleotide sequence ID" value="NM_001311331.1"/>
</dbReference>
<dbReference type="PANTHER" id="PTHR46861">
    <property type="entry name" value="TUMOR NECROSIS FACTOR RECEPTOR SUPERFAMILY MEMBER 1A"/>
    <property type="match status" value="1"/>
</dbReference>
<feature type="disulfide bond" evidence="6">
    <location>
        <begin position="81"/>
        <end position="96"/>
    </location>
</feature>
<evidence type="ECO:0000256" key="2">
    <source>
        <dbReference type="ARBA" id="ARBA00022729"/>
    </source>
</evidence>
<accession>A0A0B5GPU3</accession>
<dbReference type="Gene3D" id="1.10.533.10">
    <property type="entry name" value="Death Domain, Fas"/>
    <property type="match status" value="2"/>
</dbReference>
<keyword evidence="2 8" id="KW-0732">Signal</keyword>
<gene>
    <name evidence="11" type="primary">TNF-R1</name>
</gene>
<keyword evidence="1" id="KW-0053">Apoptosis</keyword>
<dbReference type="PROSITE" id="PS50017">
    <property type="entry name" value="DEATH_DOMAIN"/>
    <property type="match status" value="1"/>
</dbReference>
<feature type="transmembrane region" description="Helical" evidence="7">
    <location>
        <begin position="213"/>
        <end position="236"/>
    </location>
</feature>
<name>A0A0B5GPU3_ORENI</name>
<dbReference type="GO" id="GO:0006915">
    <property type="term" value="P:apoptotic process"/>
    <property type="evidence" value="ECO:0007669"/>
    <property type="project" value="UniProtKB-KW"/>
</dbReference>
<dbReference type="KEGG" id="onl:100705695"/>
<dbReference type="CTD" id="7132"/>
<feature type="domain" description="TNFR-Cys" evidence="10">
    <location>
        <begin position="80"/>
        <end position="122"/>
    </location>
</feature>
<dbReference type="PANTHER" id="PTHR46861:SF1">
    <property type="entry name" value="TUMOR NECROSIS FACTOR RECEPTOR SUPERFAMILY MEMBER 1A"/>
    <property type="match status" value="1"/>
</dbReference>
<dbReference type="PROSITE" id="PS50050">
    <property type="entry name" value="TNFR_NGFR_2"/>
    <property type="match status" value="2"/>
</dbReference>
<evidence type="ECO:0000256" key="7">
    <source>
        <dbReference type="SAM" id="Phobius"/>
    </source>
</evidence>
<dbReference type="OrthoDB" id="9408020at2759"/>
<dbReference type="GO" id="GO:0045087">
    <property type="term" value="P:innate immune response"/>
    <property type="evidence" value="ECO:0007669"/>
    <property type="project" value="InterPro"/>
</dbReference>
<dbReference type="AlphaFoldDB" id="A0A0B5GPU3"/>
<feature type="signal peptide" evidence="8">
    <location>
        <begin position="1"/>
        <end position="31"/>
    </location>
</feature>
<dbReference type="SMART" id="SM00208">
    <property type="entry name" value="TNFR"/>
    <property type="match status" value="3"/>
</dbReference>
<dbReference type="EMBL" id="KM676072">
    <property type="protein sequence ID" value="AJF23297.1"/>
    <property type="molecule type" value="mRNA"/>
</dbReference>
<dbReference type="GeneID" id="100705695"/>
<dbReference type="GO" id="GO:0043235">
    <property type="term" value="C:receptor complex"/>
    <property type="evidence" value="ECO:0007669"/>
    <property type="project" value="TreeGrafter"/>
</dbReference>
<keyword evidence="7" id="KW-1133">Transmembrane helix</keyword>
<sequence length="443" mass="50133">MEALRHRGQRNKKASFGTLLCLMCMSITTLASLPESQKVNKTCKLDEFLTTEGICCNKCSPGFKLQEKCHGPKERSTCTPCPEGEYLEFMNYYPKCLSCRTCKAQKNEIQVSPCLRNQNTKCRCKDGYYKIRIDSETYECLRCKKCKADEVELQICTPDNNTVVGCKDNYYKDNNKCKLCESCSAQCQHLCLTTTTAPSKENASNRPDSFDNIIAGAGAGILALMVLMVFMTYMITKRQTKRRLLRSSQRSDPSQESCEQVLVNSEECLETTVTEVPQTSVAQVETSKLPDCVPLEIKLSELIYAVLDLVPVVQVKQLVRCLGGKAAEELETKYGIQYQMLRVWALHSGAGGRGMLHRPLFNELLEKLRNMHLVTDTEIEQAEMDHRSCREAHYQMLRVWALHSGGGGRGMLHRPLFNELLEKLRNMHLGKAAEELETKYGIQ</sequence>
<dbReference type="InterPro" id="IPR033995">
    <property type="entry name" value="TNFRSF1A_N_teleost"/>
</dbReference>
<dbReference type="CDD" id="cd15834">
    <property type="entry name" value="TNFRSF1A_teleost"/>
    <property type="match status" value="1"/>
</dbReference>
<keyword evidence="3" id="KW-0677">Repeat</keyword>
<evidence type="ECO:0000256" key="6">
    <source>
        <dbReference type="PROSITE-ProRule" id="PRU00206"/>
    </source>
</evidence>
<feature type="repeat" description="TNFR-Cys" evidence="6">
    <location>
        <begin position="123"/>
        <end position="163"/>
    </location>
</feature>
<keyword evidence="4 6" id="KW-1015">Disulfide bond</keyword>
<proteinExistence type="evidence at transcript level"/>
<dbReference type="GO" id="GO:0005031">
    <property type="term" value="F:tumor necrosis factor receptor activity"/>
    <property type="evidence" value="ECO:0007669"/>
    <property type="project" value="TreeGrafter"/>
</dbReference>
<keyword evidence="7" id="KW-0472">Membrane</keyword>
<evidence type="ECO:0000256" key="3">
    <source>
        <dbReference type="ARBA" id="ARBA00022737"/>
    </source>
</evidence>
<evidence type="ECO:0000256" key="1">
    <source>
        <dbReference type="ARBA" id="ARBA00022703"/>
    </source>
</evidence>
<dbReference type="Pfam" id="PF00020">
    <property type="entry name" value="TNFR_c6"/>
    <property type="match status" value="2"/>
</dbReference>
<feature type="domain" description="TNFR-Cys" evidence="10">
    <location>
        <begin position="123"/>
        <end position="163"/>
    </location>
</feature>
<dbReference type="GO" id="GO:0045121">
    <property type="term" value="C:membrane raft"/>
    <property type="evidence" value="ECO:0007669"/>
    <property type="project" value="TreeGrafter"/>
</dbReference>
<dbReference type="Pfam" id="PF00531">
    <property type="entry name" value="Death"/>
    <property type="match status" value="1"/>
</dbReference>
<evidence type="ECO:0000256" key="5">
    <source>
        <dbReference type="ARBA" id="ARBA00023180"/>
    </source>
</evidence>
<evidence type="ECO:0000259" key="10">
    <source>
        <dbReference type="PROSITE" id="PS50050"/>
    </source>
</evidence>
<evidence type="ECO:0000256" key="4">
    <source>
        <dbReference type="ARBA" id="ARBA00023157"/>
    </source>
</evidence>
<protein>
    <submittedName>
        <fullName evidence="11">Tumor necrosis factor receptor 1A isoform beta</fullName>
    </submittedName>
</protein>
<evidence type="ECO:0000313" key="11">
    <source>
        <dbReference type="EMBL" id="AJF23297.1"/>
    </source>
</evidence>
<dbReference type="InterPro" id="IPR000488">
    <property type="entry name" value="Death_dom"/>
</dbReference>
<dbReference type="GO" id="GO:0043120">
    <property type="term" value="F:tumor necrosis factor binding"/>
    <property type="evidence" value="ECO:0007669"/>
    <property type="project" value="TreeGrafter"/>
</dbReference>